<keyword evidence="8" id="KW-1133">Transmembrane helix</keyword>
<dbReference type="PRINTS" id="PR00344">
    <property type="entry name" value="BCTRLSENSOR"/>
</dbReference>
<proteinExistence type="predicted"/>
<keyword evidence="6" id="KW-0902">Two-component regulatory system</keyword>
<dbReference type="SMART" id="SM00388">
    <property type="entry name" value="HisKA"/>
    <property type="match status" value="1"/>
</dbReference>
<evidence type="ECO:0000256" key="7">
    <source>
        <dbReference type="SAM" id="MobiDB-lite"/>
    </source>
</evidence>
<dbReference type="CDD" id="cd00075">
    <property type="entry name" value="HATPase"/>
    <property type="match status" value="1"/>
</dbReference>
<evidence type="ECO:0000256" key="3">
    <source>
        <dbReference type="ARBA" id="ARBA00022553"/>
    </source>
</evidence>
<dbReference type="RefSeq" id="WP_154522083.1">
    <property type="nucleotide sequence ID" value="NZ_VULZ01000001.1"/>
</dbReference>
<feature type="transmembrane region" description="Helical" evidence="8">
    <location>
        <begin position="31"/>
        <end position="54"/>
    </location>
</feature>
<evidence type="ECO:0000256" key="6">
    <source>
        <dbReference type="ARBA" id="ARBA00023012"/>
    </source>
</evidence>
<dbReference type="InterPro" id="IPR004358">
    <property type="entry name" value="Sig_transdc_His_kin-like_C"/>
</dbReference>
<dbReference type="SUPFAM" id="SSF47384">
    <property type="entry name" value="Homodimeric domain of signal transducing histidine kinase"/>
    <property type="match status" value="1"/>
</dbReference>
<evidence type="ECO:0000313" key="11">
    <source>
        <dbReference type="Proteomes" id="UP000481852"/>
    </source>
</evidence>
<organism evidence="10 11">
    <name type="scientific">Porcincola intestinalis</name>
    <dbReference type="NCBI Taxonomy" id="2606632"/>
    <lineage>
        <taxon>Bacteria</taxon>
        <taxon>Bacillati</taxon>
        <taxon>Bacillota</taxon>
        <taxon>Clostridia</taxon>
        <taxon>Lachnospirales</taxon>
        <taxon>Lachnospiraceae</taxon>
        <taxon>Porcincola</taxon>
    </lineage>
</organism>
<keyword evidence="4" id="KW-0808">Transferase</keyword>
<feature type="compositionally biased region" description="Acidic residues" evidence="7">
    <location>
        <begin position="128"/>
        <end position="137"/>
    </location>
</feature>
<gene>
    <name evidence="10" type="ORF">FYJ35_01455</name>
</gene>
<feature type="region of interest" description="Disordered" evidence="7">
    <location>
        <begin position="82"/>
        <end position="101"/>
    </location>
</feature>
<dbReference type="PANTHER" id="PTHR43547">
    <property type="entry name" value="TWO-COMPONENT HISTIDINE KINASE"/>
    <property type="match status" value="1"/>
</dbReference>
<protein>
    <recommendedName>
        <fullName evidence="2">histidine kinase</fullName>
        <ecNumber evidence="2">2.7.13.3</ecNumber>
    </recommendedName>
</protein>
<dbReference type="SUPFAM" id="SSF55874">
    <property type="entry name" value="ATPase domain of HSP90 chaperone/DNA topoisomerase II/histidine kinase"/>
    <property type="match status" value="1"/>
</dbReference>
<evidence type="ECO:0000259" key="9">
    <source>
        <dbReference type="PROSITE" id="PS50109"/>
    </source>
</evidence>
<evidence type="ECO:0000256" key="4">
    <source>
        <dbReference type="ARBA" id="ARBA00022679"/>
    </source>
</evidence>
<accession>A0A6L5X2S1</accession>
<dbReference type="AlphaFoldDB" id="A0A6L5X2S1"/>
<dbReference type="Gene3D" id="3.30.565.10">
    <property type="entry name" value="Histidine kinase-like ATPase, C-terminal domain"/>
    <property type="match status" value="1"/>
</dbReference>
<reference evidence="10 11" key="1">
    <citation type="submission" date="2019-08" db="EMBL/GenBank/DDBJ databases">
        <title>In-depth cultivation of the pig gut microbiome towards novel bacterial diversity and tailored functional studies.</title>
        <authorList>
            <person name="Wylensek D."/>
            <person name="Hitch T.C.A."/>
            <person name="Clavel T."/>
        </authorList>
    </citation>
    <scope>NUCLEOTIDE SEQUENCE [LARGE SCALE GENOMIC DNA]</scope>
    <source>
        <strain evidence="10 11">Oil+RF-744-WCA-WT-11</strain>
    </source>
</reference>
<dbReference type="SMART" id="SM00387">
    <property type="entry name" value="HATPase_c"/>
    <property type="match status" value="1"/>
</dbReference>
<comment type="catalytic activity">
    <reaction evidence="1">
        <text>ATP + protein L-histidine = ADP + protein N-phospho-L-histidine.</text>
        <dbReference type="EC" id="2.7.13.3"/>
    </reaction>
</comment>
<keyword evidence="3" id="KW-0597">Phosphoprotein</keyword>
<feature type="domain" description="Histidine kinase" evidence="9">
    <location>
        <begin position="277"/>
        <end position="477"/>
    </location>
</feature>
<evidence type="ECO:0000256" key="1">
    <source>
        <dbReference type="ARBA" id="ARBA00000085"/>
    </source>
</evidence>
<dbReference type="GO" id="GO:0000155">
    <property type="term" value="F:phosphorelay sensor kinase activity"/>
    <property type="evidence" value="ECO:0007669"/>
    <property type="project" value="InterPro"/>
</dbReference>
<evidence type="ECO:0000256" key="2">
    <source>
        <dbReference type="ARBA" id="ARBA00012438"/>
    </source>
</evidence>
<name>A0A6L5X2S1_9FIRM</name>
<dbReference type="InterPro" id="IPR003661">
    <property type="entry name" value="HisK_dim/P_dom"/>
</dbReference>
<feature type="region of interest" description="Disordered" evidence="7">
    <location>
        <begin position="113"/>
        <end position="149"/>
    </location>
</feature>
<evidence type="ECO:0000313" key="10">
    <source>
        <dbReference type="EMBL" id="MSS13723.1"/>
    </source>
</evidence>
<dbReference type="InterPro" id="IPR003594">
    <property type="entry name" value="HATPase_dom"/>
</dbReference>
<dbReference type="Proteomes" id="UP000481852">
    <property type="component" value="Unassembled WGS sequence"/>
</dbReference>
<comment type="caution">
    <text evidence="10">The sequence shown here is derived from an EMBL/GenBank/DDBJ whole genome shotgun (WGS) entry which is preliminary data.</text>
</comment>
<keyword evidence="8" id="KW-0812">Transmembrane</keyword>
<keyword evidence="8" id="KW-0472">Membrane</keyword>
<dbReference type="PANTHER" id="PTHR43547:SF2">
    <property type="entry name" value="HYBRID SIGNAL TRANSDUCTION HISTIDINE KINASE C"/>
    <property type="match status" value="1"/>
</dbReference>
<sequence length="478" mass="53723">MKNRPAGDISNRRKSILKHASRHLGKRTVRIAYMSTGILAVFFIVILVVFHLLMNRNIRESSIRALKELEQTYSLENLYLGSETESERSGEAGAGTEASSDTAQVFAAVPDTSVSEDASWEAGHGEETETESTEESSDSASLLPSSGFESDDEGFNVAVSILVDQQYRTEFYVTENEKKLANWCRVHPFPDGVIREISVGKKSYYVLKMQDHYLSDDGKYKWILYVDITSQRHLVHLVEQAELLVMIICAVVSVFLGVRMGISLELEQEKQKQFFENASHELKTPLMSIQGYAEGIGNGVIDDPKKASRVILTETDKMRDLVEEILALSRLESSQTKLHMESVILPDIINDCLMALEYEIRKRGLDVSINLEQVKVQADPDQLGRVVMNLISNAVKYAESRIDISCGKNFLRIVNDGDILDEEEKRHIFDRFYIGKRGGTGIGLALVHEIVAQHGWRIRVDNTAQGVAFTITFGRGRR</sequence>
<evidence type="ECO:0000256" key="8">
    <source>
        <dbReference type="SAM" id="Phobius"/>
    </source>
</evidence>
<dbReference type="EMBL" id="VULZ01000001">
    <property type="protein sequence ID" value="MSS13723.1"/>
    <property type="molecule type" value="Genomic_DNA"/>
</dbReference>
<evidence type="ECO:0000256" key="5">
    <source>
        <dbReference type="ARBA" id="ARBA00022777"/>
    </source>
</evidence>
<keyword evidence="5 10" id="KW-0418">Kinase</keyword>
<dbReference type="FunFam" id="1.10.287.130:FF:000001">
    <property type="entry name" value="Two-component sensor histidine kinase"/>
    <property type="match status" value="1"/>
</dbReference>
<dbReference type="InterPro" id="IPR036097">
    <property type="entry name" value="HisK_dim/P_sf"/>
</dbReference>
<keyword evidence="11" id="KW-1185">Reference proteome</keyword>
<dbReference type="Gene3D" id="1.10.287.130">
    <property type="match status" value="1"/>
</dbReference>
<dbReference type="CDD" id="cd00082">
    <property type="entry name" value="HisKA"/>
    <property type="match status" value="1"/>
</dbReference>
<dbReference type="PROSITE" id="PS50109">
    <property type="entry name" value="HIS_KIN"/>
    <property type="match status" value="1"/>
</dbReference>
<dbReference type="InterPro" id="IPR005467">
    <property type="entry name" value="His_kinase_dom"/>
</dbReference>
<dbReference type="Pfam" id="PF02518">
    <property type="entry name" value="HATPase_c"/>
    <property type="match status" value="1"/>
</dbReference>
<dbReference type="Pfam" id="PF00512">
    <property type="entry name" value="HisKA"/>
    <property type="match status" value="1"/>
</dbReference>
<dbReference type="InterPro" id="IPR036890">
    <property type="entry name" value="HATPase_C_sf"/>
</dbReference>
<dbReference type="EC" id="2.7.13.3" evidence="2"/>